<evidence type="ECO:0000256" key="1">
    <source>
        <dbReference type="SAM" id="MobiDB-lite"/>
    </source>
</evidence>
<keyword evidence="3" id="KW-1185">Reference proteome</keyword>
<gene>
    <name evidence="2" type="ORF">PSON_ATCC_30995.1.T0100077</name>
</gene>
<comment type="caution">
    <text evidence="2">The sequence shown here is derived from an EMBL/GenBank/DDBJ whole genome shotgun (WGS) entry which is preliminary data.</text>
</comment>
<evidence type="ECO:0000313" key="3">
    <source>
        <dbReference type="Proteomes" id="UP000692954"/>
    </source>
</evidence>
<dbReference type="AlphaFoldDB" id="A0A8S1KRA1"/>
<name>A0A8S1KRA1_9CILI</name>
<protein>
    <submittedName>
        <fullName evidence="2">Uncharacterized protein</fullName>
    </submittedName>
</protein>
<dbReference type="EMBL" id="CAJJDN010000010">
    <property type="protein sequence ID" value="CAD8056123.1"/>
    <property type="molecule type" value="Genomic_DNA"/>
</dbReference>
<dbReference type="Proteomes" id="UP000692954">
    <property type="component" value="Unassembled WGS sequence"/>
</dbReference>
<reference evidence="2" key="1">
    <citation type="submission" date="2021-01" db="EMBL/GenBank/DDBJ databases">
        <authorList>
            <consortium name="Genoscope - CEA"/>
            <person name="William W."/>
        </authorList>
    </citation>
    <scope>NUCLEOTIDE SEQUENCE</scope>
</reference>
<feature type="compositionally biased region" description="Basic and acidic residues" evidence="1">
    <location>
        <begin position="52"/>
        <end position="66"/>
    </location>
</feature>
<organism evidence="2 3">
    <name type="scientific">Paramecium sonneborni</name>
    <dbReference type="NCBI Taxonomy" id="65129"/>
    <lineage>
        <taxon>Eukaryota</taxon>
        <taxon>Sar</taxon>
        <taxon>Alveolata</taxon>
        <taxon>Ciliophora</taxon>
        <taxon>Intramacronucleata</taxon>
        <taxon>Oligohymenophorea</taxon>
        <taxon>Peniculida</taxon>
        <taxon>Parameciidae</taxon>
        <taxon>Paramecium</taxon>
    </lineage>
</organism>
<proteinExistence type="predicted"/>
<evidence type="ECO:0000313" key="2">
    <source>
        <dbReference type="EMBL" id="CAD8056123.1"/>
    </source>
</evidence>
<feature type="region of interest" description="Disordered" evidence="1">
    <location>
        <begin position="52"/>
        <end position="77"/>
    </location>
</feature>
<sequence length="161" mass="19554">MILSFFYQNRMEQNKKKNVFQEKKTIPSISSPSIIQQYEPRTQVRRQIIEEEQQRQQKKRQTERFQPKATSEDEDLQLNYLQIGNQAKKRQKSQTQRLLQYDLRKHQRNRSEQRFTVKNTNQGVNTEKYNEFDDLDQISDDKADLCIRNLPQNRLMKKMTI</sequence>
<accession>A0A8S1KRA1</accession>
<dbReference type="OrthoDB" id="308373at2759"/>